<evidence type="ECO:0008006" key="3">
    <source>
        <dbReference type="Google" id="ProtNLM"/>
    </source>
</evidence>
<sequence length="82" mass="8961">MPDPVGFPIGHALVAIPFNKCANRHLVERARICELAKLCLGSRFIQLASGLCRGGESLLHSTSIDYLTGHVLLWATIVYTAR</sequence>
<name>A0ABQ0PWC6_9PROT</name>
<accession>A0ABQ0PWC6</accession>
<comment type="caution">
    <text evidence="1">The sequence shown here is derived from an EMBL/GenBank/DDBJ whole genome shotgun (WGS) entry which is preliminary data.</text>
</comment>
<dbReference type="Proteomes" id="UP001065047">
    <property type="component" value="Unassembled WGS sequence"/>
</dbReference>
<evidence type="ECO:0000313" key="2">
    <source>
        <dbReference type="Proteomes" id="UP001065047"/>
    </source>
</evidence>
<proteinExistence type="predicted"/>
<dbReference type="EMBL" id="BAPF01000036">
    <property type="protein sequence ID" value="GBQ83261.1"/>
    <property type="molecule type" value="Genomic_DNA"/>
</dbReference>
<organism evidence="1 2">
    <name type="scientific">Acetobacter malorum DSM 14337</name>
    <dbReference type="NCBI Taxonomy" id="1307910"/>
    <lineage>
        <taxon>Bacteria</taxon>
        <taxon>Pseudomonadati</taxon>
        <taxon>Pseudomonadota</taxon>
        <taxon>Alphaproteobacteria</taxon>
        <taxon>Acetobacterales</taxon>
        <taxon>Acetobacteraceae</taxon>
        <taxon>Acetobacter</taxon>
    </lineage>
</organism>
<keyword evidence="2" id="KW-1185">Reference proteome</keyword>
<evidence type="ECO:0000313" key="1">
    <source>
        <dbReference type="EMBL" id="GBQ83261.1"/>
    </source>
</evidence>
<reference evidence="1" key="1">
    <citation type="submission" date="2013-04" db="EMBL/GenBank/DDBJ databases">
        <title>The genome sequencing project of 58 acetic acid bacteria.</title>
        <authorList>
            <person name="Okamoto-Kainuma A."/>
            <person name="Ishikawa M."/>
            <person name="Umino S."/>
            <person name="Koizumi Y."/>
            <person name="Shiwa Y."/>
            <person name="Yoshikawa H."/>
            <person name="Matsutani M."/>
            <person name="Matsushita K."/>
        </authorList>
    </citation>
    <scope>NUCLEOTIDE SEQUENCE</scope>
    <source>
        <strain evidence="1">DSM 14337</strain>
    </source>
</reference>
<gene>
    <name evidence="1" type="ORF">AA14337_2547</name>
</gene>
<protein>
    <recommendedName>
        <fullName evidence="3">Transposase</fullName>
    </recommendedName>
</protein>